<dbReference type="EMBL" id="CP069025">
    <property type="protein sequence ID" value="QRC93564.1"/>
    <property type="molecule type" value="Genomic_DNA"/>
</dbReference>
<dbReference type="AlphaFoldDB" id="A0A7U2EV48"/>
<gene>
    <name evidence="1" type="ORF">JI435_404080</name>
</gene>
<name>A0A7U2EV48_PHANO</name>
<reference evidence="2" key="1">
    <citation type="journal article" date="2021" name="BMC Genomics">
        <title>Chromosome-level genome assembly and manually-curated proteome of model necrotroph Parastagonospora nodorum Sn15 reveals a genome-wide trove of candidate effector homologs, and redundancy of virulence-related functions within an accessory chromosome.</title>
        <authorList>
            <person name="Bertazzoni S."/>
            <person name="Jones D.A.B."/>
            <person name="Phan H.T."/>
            <person name="Tan K.-C."/>
            <person name="Hane J.K."/>
        </authorList>
    </citation>
    <scope>NUCLEOTIDE SEQUENCE [LARGE SCALE GENOMIC DNA]</scope>
    <source>
        <strain evidence="2">SN15 / ATCC MYA-4574 / FGSC 10173)</strain>
    </source>
</reference>
<organism evidence="1 2">
    <name type="scientific">Phaeosphaeria nodorum (strain SN15 / ATCC MYA-4574 / FGSC 10173)</name>
    <name type="common">Glume blotch fungus</name>
    <name type="synonym">Parastagonospora nodorum</name>
    <dbReference type="NCBI Taxonomy" id="321614"/>
    <lineage>
        <taxon>Eukaryota</taxon>
        <taxon>Fungi</taxon>
        <taxon>Dikarya</taxon>
        <taxon>Ascomycota</taxon>
        <taxon>Pezizomycotina</taxon>
        <taxon>Dothideomycetes</taxon>
        <taxon>Pleosporomycetidae</taxon>
        <taxon>Pleosporales</taxon>
        <taxon>Pleosporineae</taxon>
        <taxon>Phaeosphaeriaceae</taxon>
        <taxon>Parastagonospora</taxon>
    </lineage>
</organism>
<sequence length="94" mass="11110">MATNSTGHRRRVSLSPVRIFILRSYPRCNRLRSAHCQTFWEFRFFQPTTRTQTPSVIFGLPYTASKHSVFLALQIVVECWHVEYTFTKNSLHTF</sequence>
<keyword evidence="2" id="KW-1185">Reference proteome</keyword>
<evidence type="ECO:0000313" key="1">
    <source>
        <dbReference type="EMBL" id="QRC93564.1"/>
    </source>
</evidence>
<evidence type="ECO:0000313" key="2">
    <source>
        <dbReference type="Proteomes" id="UP000663193"/>
    </source>
</evidence>
<dbReference type="VEuPathDB" id="FungiDB:JI435_404080"/>
<accession>A0A7U2EV48</accession>
<dbReference type="Proteomes" id="UP000663193">
    <property type="component" value="Chromosome 3"/>
</dbReference>
<protein>
    <submittedName>
        <fullName evidence="1">Uncharacterized protein</fullName>
    </submittedName>
</protein>
<proteinExistence type="predicted"/>